<dbReference type="PANTHER" id="PTHR21210:SF0">
    <property type="entry name" value="TRNA (URACIL-O(2)-)-METHYLTRANSFERASE-RELATED"/>
    <property type="match status" value="1"/>
</dbReference>
<dbReference type="InterPro" id="IPR011671">
    <property type="entry name" value="tRNA_uracil_MeTrfase"/>
</dbReference>
<evidence type="ECO:0000256" key="2">
    <source>
        <dbReference type="ARBA" id="ARBA00004496"/>
    </source>
</evidence>
<evidence type="ECO:0000256" key="3">
    <source>
        <dbReference type="ARBA" id="ARBA00009056"/>
    </source>
</evidence>
<comment type="function">
    <text evidence="10">Adenosyl-L-methionine (AdoMet)-dependent tRNA (uracil-O(2)-)-methyltransferase.</text>
</comment>
<proteinExistence type="inferred from homology"/>
<keyword evidence="4 10" id="KW-0963">Cytoplasm</keyword>
<comment type="caution">
    <text evidence="11">The sequence shown here is derived from an EMBL/GenBank/DDBJ whole genome shotgun (WGS) entry which is preliminary data.</text>
</comment>
<keyword evidence="8 10" id="KW-0819">tRNA processing</keyword>
<dbReference type="InterPro" id="IPR029063">
    <property type="entry name" value="SAM-dependent_MTases_sf"/>
</dbReference>
<dbReference type="Pfam" id="PF07757">
    <property type="entry name" value="AdoMet_MTase"/>
    <property type="match status" value="1"/>
</dbReference>
<evidence type="ECO:0000256" key="1">
    <source>
        <dbReference type="ARBA" id="ARBA00002778"/>
    </source>
</evidence>
<dbReference type="Proteomes" id="UP000308267">
    <property type="component" value="Unassembled WGS sequence"/>
</dbReference>
<sequence length="558" mass="63795">MSTLSNFYSTLNIWIHKPHVVHSKIFGAKVENKDDNLFERLVIPKEKSHFEPFSERIERSGTEVFFTSGHITYVIRLQDFLIFTTVLHTSGSGLLTVEWICNEFQRKLNEWLSQDLKPVIPTLRLIDVAEYQCIYNKLKNTYAKGIVQYWCERTDPLKFTYEDLGIAAYLICLWKGVDTKSIYFVDVGCGNGLLVSILLNEGFNGIGVDIRKRKIWSSYPDSVQKRLLETTLDAEQCSGFPDATWLIGNHSDELTPWIPVLAARSGPDCKVFLLPCCPFSLFGKYNNFMHNPNEQESNSGSTSVEVQSRYRVYLKYLHGLFRVCGFEPESDVLRIPSTKRVCLVGRTFSPSSASANYTSRMSSVEAAVYKEKLSVSATTCFVPRSYHEPVLNCTHVPRDVTQLISHRIFTELLRQLPNLNWLHSHQLVVSDSGQIKTSDGRWWNPGGSMDLKTVVSLIEPEHLELMKDQNGGLQTLLRNHHQTFQVTKGKVQLRWLPERMANIVHDEAGEVEPKLKKAAAKTMDKMKTRLCWMLQNHPDGCPYPSFLCDFAHFEEPVQ</sequence>
<protein>
    <recommendedName>
        <fullName evidence="10">tRNA (uracil-O(2)-)-methyltransferase</fullName>
        <ecNumber evidence="10">2.1.1.211</ecNumber>
    </recommendedName>
</protein>
<keyword evidence="7 10" id="KW-0949">S-adenosyl-L-methionine</keyword>
<evidence type="ECO:0000313" key="12">
    <source>
        <dbReference type="Proteomes" id="UP000308267"/>
    </source>
</evidence>
<name>A0A4S2MA80_OPIFE</name>
<keyword evidence="12" id="KW-1185">Reference proteome</keyword>
<organism evidence="11 12">
    <name type="scientific">Opisthorchis felineus</name>
    <dbReference type="NCBI Taxonomy" id="147828"/>
    <lineage>
        <taxon>Eukaryota</taxon>
        <taxon>Metazoa</taxon>
        <taxon>Spiralia</taxon>
        <taxon>Lophotrochozoa</taxon>
        <taxon>Platyhelminthes</taxon>
        <taxon>Trematoda</taxon>
        <taxon>Digenea</taxon>
        <taxon>Opisthorchiida</taxon>
        <taxon>Opisthorchiata</taxon>
        <taxon>Opisthorchiidae</taxon>
        <taxon>Opisthorchis</taxon>
    </lineage>
</organism>
<evidence type="ECO:0000256" key="9">
    <source>
        <dbReference type="ARBA" id="ARBA00047957"/>
    </source>
</evidence>
<dbReference type="AlphaFoldDB" id="A0A4S2MA80"/>
<comment type="subcellular location">
    <subcellularLocation>
        <location evidence="2 10">Cytoplasm</location>
    </subcellularLocation>
</comment>
<dbReference type="GO" id="GO:0030488">
    <property type="term" value="P:tRNA methylation"/>
    <property type="evidence" value="ECO:0007669"/>
    <property type="project" value="UniProtKB-UniRule"/>
</dbReference>
<accession>A0A4S2MA80</accession>
<evidence type="ECO:0000256" key="8">
    <source>
        <dbReference type="ARBA" id="ARBA00022694"/>
    </source>
</evidence>
<gene>
    <name evidence="11" type="ORF">CRM22_001527</name>
</gene>
<comment type="function">
    <text evidence="1">Probable adenosyl-L-methionine (AdoMet)-dependent tRNA (uracil-O(2)-)-methyltransferase.</text>
</comment>
<evidence type="ECO:0000256" key="5">
    <source>
        <dbReference type="ARBA" id="ARBA00022603"/>
    </source>
</evidence>
<dbReference type="EC" id="2.1.1.211" evidence="10"/>
<evidence type="ECO:0000256" key="10">
    <source>
        <dbReference type="RuleBase" id="RU368004"/>
    </source>
</evidence>
<evidence type="ECO:0000256" key="7">
    <source>
        <dbReference type="ARBA" id="ARBA00022691"/>
    </source>
</evidence>
<keyword evidence="6 10" id="KW-0808">Transferase</keyword>
<comment type="similarity">
    <text evidence="3 10">Belongs to the TRM44 family.</text>
</comment>
<reference evidence="11 12" key="1">
    <citation type="journal article" date="2019" name="BMC Genomics">
        <title>New insights from Opisthorchis felineus genome: update on genomics of the epidemiologically important liver flukes.</title>
        <authorList>
            <person name="Ershov N.I."/>
            <person name="Mordvinov V.A."/>
            <person name="Prokhortchouk E.B."/>
            <person name="Pakharukova M.Y."/>
            <person name="Gunbin K.V."/>
            <person name="Ustyantsev K."/>
            <person name="Genaev M.A."/>
            <person name="Blinov A.G."/>
            <person name="Mazur A."/>
            <person name="Boulygina E."/>
            <person name="Tsygankova S."/>
            <person name="Khrameeva E."/>
            <person name="Chekanov N."/>
            <person name="Fan G."/>
            <person name="Xiao A."/>
            <person name="Zhang H."/>
            <person name="Xu X."/>
            <person name="Yang H."/>
            <person name="Solovyev V."/>
            <person name="Lee S.M."/>
            <person name="Liu X."/>
            <person name="Afonnikov D.A."/>
            <person name="Skryabin K.G."/>
        </authorList>
    </citation>
    <scope>NUCLEOTIDE SEQUENCE [LARGE SCALE GENOMIC DNA]</scope>
    <source>
        <strain evidence="11">AK-0245</strain>
        <tissue evidence="11">Whole organism</tissue>
    </source>
</reference>
<evidence type="ECO:0000256" key="6">
    <source>
        <dbReference type="ARBA" id="ARBA00022679"/>
    </source>
</evidence>
<dbReference type="PANTHER" id="PTHR21210">
    <property type="entry name" value="TRNA (URACIL-O(2)-)-METHYLTRANSFERASE-RELATED"/>
    <property type="match status" value="1"/>
</dbReference>
<dbReference type="GO" id="GO:0005737">
    <property type="term" value="C:cytoplasm"/>
    <property type="evidence" value="ECO:0007669"/>
    <property type="project" value="UniProtKB-SubCell"/>
</dbReference>
<evidence type="ECO:0000313" key="11">
    <source>
        <dbReference type="EMBL" id="TGZ73420.1"/>
    </source>
</evidence>
<keyword evidence="5 10" id="KW-0489">Methyltransferase</keyword>
<dbReference type="EMBL" id="SJOL01002747">
    <property type="protein sequence ID" value="TGZ73420.1"/>
    <property type="molecule type" value="Genomic_DNA"/>
</dbReference>
<comment type="catalytic activity">
    <reaction evidence="9 10">
        <text>uridine(44) in tRNA(Ser) + S-adenosyl-L-methionine = 2'-O-methyluridine(44) in tRNA(Ser) + S-adenosyl-L-homocysteine + H(+)</text>
        <dbReference type="Rhea" id="RHEA:43100"/>
        <dbReference type="Rhea" id="RHEA-COMP:10339"/>
        <dbReference type="Rhea" id="RHEA-COMP:10340"/>
        <dbReference type="ChEBI" id="CHEBI:15378"/>
        <dbReference type="ChEBI" id="CHEBI:57856"/>
        <dbReference type="ChEBI" id="CHEBI:59789"/>
        <dbReference type="ChEBI" id="CHEBI:65315"/>
        <dbReference type="ChEBI" id="CHEBI:74478"/>
        <dbReference type="EC" id="2.1.1.211"/>
    </reaction>
</comment>
<dbReference type="SUPFAM" id="SSF53335">
    <property type="entry name" value="S-adenosyl-L-methionine-dependent methyltransferases"/>
    <property type="match status" value="1"/>
</dbReference>
<evidence type="ECO:0000256" key="4">
    <source>
        <dbReference type="ARBA" id="ARBA00022490"/>
    </source>
</evidence>
<dbReference type="STRING" id="147828.A0A4S2MA80"/>
<dbReference type="OrthoDB" id="10047021at2759"/>
<dbReference type="GO" id="GO:0141101">
    <property type="term" value="F:tRNA(Ser) (uridine(44)-2'-O-)-methyltransferase activity"/>
    <property type="evidence" value="ECO:0007669"/>
    <property type="project" value="UniProtKB-EC"/>
</dbReference>